<evidence type="ECO:0000313" key="3">
    <source>
        <dbReference type="EMBL" id="KAA9332701.1"/>
    </source>
</evidence>
<name>A0A5N1IS08_9BACT</name>
<dbReference type="RefSeq" id="WP_150904114.1">
    <property type="nucleotide sequence ID" value="NZ_VTWT01000006.1"/>
</dbReference>
<evidence type="ECO:0000259" key="2">
    <source>
        <dbReference type="Pfam" id="PF18962"/>
    </source>
</evidence>
<dbReference type="NCBIfam" id="TIGR04183">
    <property type="entry name" value="Por_Secre_tail"/>
    <property type="match status" value="1"/>
</dbReference>
<comment type="caution">
    <text evidence="3">The sequence shown here is derived from an EMBL/GenBank/DDBJ whole genome shotgun (WGS) entry which is preliminary data.</text>
</comment>
<keyword evidence="1" id="KW-0732">Signal</keyword>
<dbReference type="PANTHER" id="PTHR42754">
    <property type="entry name" value="ENDOGLUCANASE"/>
    <property type="match status" value="1"/>
</dbReference>
<feature type="chain" id="PRO_5024812518" evidence="1">
    <location>
        <begin position="24"/>
        <end position="537"/>
    </location>
</feature>
<proteinExistence type="predicted"/>
<evidence type="ECO:0000313" key="4">
    <source>
        <dbReference type="Proteomes" id="UP000326570"/>
    </source>
</evidence>
<evidence type="ECO:0000256" key="1">
    <source>
        <dbReference type="SAM" id="SignalP"/>
    </source>
</evidence>
<dbReference type="Proteomes" id="UP000326570">
    <property type="component" value="Unassembled WGS sequence"/>
</dbReference>
<dbReference type="EMBL" id="VTWT01000006">
    <property type="protein sequence ID" value="KAA9332701.1"/>
    <property type="molecule type" value="Genomic_DNA"/>
</dbReference>
<dbReference type="InterPro" id="IPR026444">
    <property type="entry name" value="Secre_tail"/>
</dbReference>
<feature type="signal peptide" evidence="1">
    <location>
        <begin position="1"/>
        <end position="23"/>
    </location>
</feature>
<sequence>MKRFLIFGLLVFSLIISPQTSKAQVAPVKQWDKTFGGDSQDELLSLRQTSDGGYILGGISNSGILGDKTQINQGLQDYWIVKVDANGNKQWDKTFGGSAEDYLSDLIQTPDGGYLLGGYSNSGISLDKSQASKGDLDYWIVKLDAIGNKLWDKTIGGNSVDKLFSLALTNDGGYILGGFTGSSPSGDQSQPLIGGPDYWIVKLDAAGNKIWDKIYGGSNADWLNSLTQTTDGGFILGGYSFSGISGDKTQPSLGYNDYWVVKVDASGNKLWDRTIGGSGSDELISLAQTIDGGYILGGISNSGTSGNKSQASKGGNDYWIMKLSSSGALLWEKSFGGSADDHLLSIAQTQDGGIILGGDSRSYISADKSQDPIGDYDYWILKLDANGNRLWDKTIGGNSTDYFRNLRQTTDGGFVLGGYSYSVVYGDKSQGSWGSTDYWIVKLGPEVLGLKEGKPEINISISPNPNQGKFQLQISNLKNAKAEVTITDLLGRKILHQELKAANNQINQELTIPATKGMYLLQVKSGEQVSTRKIVVE</sequence>
<dbReference type="PANTHER" id="PTHR42754:SF1">
    <property type="entry name" value="LIPOPROTEIN"/>
    <property type="match status" value="1"/>
</dbReference>
<dbReference type="AlphaFoldDB" id="A0A5N1IS08"/>
<reference evidence="3 4" key="1">
    <citation type="submission" date="2019-09" db="EMBL/GenBank/DDBJ databases">
        <title>Genome sequence of Adhaeribacter sp. M2.</title>
        <authorList>
            <person name="Srinivasan S."/>
        </authorList>
    </citation>
    <scope>NUCLEOTIDE SEQUENCE [LARGE SCALE GENOMIC DNA]</scope>
    <source>
        <strain evidence="3 4">M2</strain>
    </source>
</reference>
<dbReference type="Pfam" id="PF18962">
    <property type="entry name" value="Por_Secre_tail"/>
    <property type="match status" value="1"/>
</dbReference>
<feature type="domain" description="Secretion system C-terminal sorting" evidence="2">
    <location>
        <begin position="461"/>
        <end position="536"/>
    </location>
</feature>
<protein>
    <submittedName>
        <fullName evidence="3">T9SS type A sorting domain-containing protein</fullName>
    </submittedName>
</protein>
<organism evidence="3 4">
    <name type="scientific">Adhaeribacter soli</name>
    <dbReference type="NCBI Taxonomy" id="2607655"/>
    <lineage>
        <taxon>Bacteria</taxon>
        <taxon>Pseudomonadati</taxon>
        <taxon>Bacteroidota</taxon>
        <taxon>Cytophagia</taxon>
        <taxon>Cytophagales</taxon>
        <taxon>Hymenobacteraceae</taxon>
        <taxon>Adhaeribacter</taxon>
    </lineage>
</organism>
<keyword evidence="4" id="KW-1185">Reference proteome</keyword>
<accession>A0A5N1IS08</accession>
<gene>
    <name evidence="3" type="ORF">F0P94_11885</name>
</gene>